<dbReference type="AlphaFoldDB" id="A0A6N3GW52"/>
<name>A0A6N3GW52_9FIRM</name>
<accession>A0A6N3GW52</accession>
<organism evidence="1">
    <name type="scientific">Roseburia intestinalis</name>
    <dbReference type="NCBI Taxonomy" id="166486"/>
    <lineage>
        <taxon>Bacteria</taxon>
        <taxon>Bacillati</taxon>
        <taxon>Bacillota</taxon>
        <taxon>Clostridia</taxon>
        <taxon>Lachnospirales</taxon>
        <taxon>Lachnospiraceae</taxon>
        <taxon>Roseburia</taxon>
    </lineage>
</organism>
<protein>
    <submittedName>
        <fullName evidence="1">Uncharacterized protein</fullName>
    </submittedName>
</protein>
<sequence length="574" mass="67607">MGYFNLDKTEKPDGVPCTVYRLCKELESENQESKGYSYNALLKKFHDKSGSGIIDHLKNDLHFDVNKYDDFSKCQFLKLIFKYEYENADVQGRKKYRLTEILQKPCLSNIRSVYDTETLYGGSLSALMEELESKIGKEAAEQRKKLLYQKNQRWNNALAHVFEYAYDEKKIAPENKEQTEFELNNIKRFLTDEILVKLKEPEEKDSVDDIFISFYTMLIAHEMVCEEEDRVDSYDSIEFYPIAERDYADRFTEYDNFVLRDIDQENILDGLIRNDQSEQISEFRYLIFDSDRELDQEDYSGLRLAKKNKDDFRKWIGEHKPLRLAEGEMIVSWFVAMIQEILYCKRNQVRIKNSAFGIKEGRRTLTAALKSPESAQAKEIQAWLIRLENRYCADIGSHHLQAVREIEKLFVKIRRKTLDFQLHNWKDLEFIDDALVHTVERIILPRSLAQVMMAELAGSIERATNISFVDYAGMKQQWDLGRELAYDETAITRMTDEIKMRAKDCAIDMWDGGYLYKEFFFEFPIYYSNGTESRFITKIAFHSNTLVFIFFIGIVSGEKAFQYESYGMKDLIIL</sequence>
<evidence type="ECO:0000313" key="1">
    <source>
        <dbReference type="EMBL" id="VYU68191.1"/>
    </source>
</evidence>
<dbReference type="EMBL" id="CACRUM010000089">
    <property type="protein sequence ID" value="VYU68191.1"/>
    <property type="molecule type" value="Genomic_DNA"/>
</dbReference>
<dbReference type="RefSeq" id="WP_422047019.1">
    <property type="nucleotide sequence ID" value="NZ_CACRUM010000089.1"/>
</dbReference>
<gene>
    <name evidence="1" type="ORF">RILFYP67_02948</name>
</gene>
<reference evidence="1" key="1">
    <citation type="submission" date="2019-11" db="EMBL/GenBank/DDBJ databases">
        <authorList>
            <person name="Feng L."/>
        </authorList>
    </citation>
    <scope>NUCLEOTIDE SEQUENCE</scope>
    <source>
        <strain evidence="1">RintestinalisLFYP67</strain>
    </source>
</reference>
<proteinExistence type="predicted"/>